<evidence type="ECO:0000256" key="1">
    <source>
        <dbReference type="SAM" id="MobiDB-lite"/>
    </source>
</evidence>
<name>A0ABY6Z0T3_9BACL</name>
<keyword evidence="5" id="KW-1185">Reference proteome</keyword>
<feature type="compositionally biased region" description="Low complexity" evidence="1">
    <location>
        <begin position="96"/>
        <end position="118"/>
    </location>
</feature>
<proteinExistence type="predicted"/>
<sequence>MRKLLLTSMVTMLATGMPVLLSTAYADTTTTASTAETSTVSPQAEAALNASESVLHGPASDVLRPGANPDDPSEYPYLPPNTQPPTVGPRMEFPQGPAATDSGTTTPTSTTNAAGSPAKSQQQTLPDIAVGKPYTIGTQWPDELFQSEQSNFSDSGQLTDGQFASLSYSDKGWVGLLRQYGRSIVVNLGDVENVRRVSLDFLQNLGAGIEFPDSVTYYASNNGTDWYRIGTTWSAQGGGDYTPQSQSYQLDTNINAQYIRAQFDDKVFAFTDEFSVFGSTVPDVHAAPLTPKGHSLSQIMGDNFLVDPDAPGLPSTPQYHASDVPSAGWGRGTPPGYLTTSDPASAGVDNMQLVYTGSNGSIGTWTENDFLPMVAQEDANGTPKGWLFDATLFGPYSSNLATSSAGWTGWLDDLFSSNIELSALDQAVGTTKQQLHDAKFKEKVVITIPSLTSDPSNFGPIDSSQMNLDLNPADVGQDAAYQNKLKAIGWYIDEVMKRWQSAHFDNLQLVGFYWNPESLTVTDPLDASLIQGTSKLVHRADMKFYWIPYYGAVGVTHWQQLGFDDVMVQPNVSFNWGINAADRLQSVADMGKYYHMGIEMEAHWDVTSTNTSLAQTADNKYFDYFTGGNVFGYEGNVMKSWYLNSKTLVTAYENPDPFYHQVYDNTVQFLNNLWKSTSFQ</sequence>
<feature type="signal peptide" evidence="2">
    <location>
        <begin position="1"/>
        <end position="26"/>
    </location>
</feature>
<gene>
    <name evidence="4" type="ORF">NZD86_14990</name>
</gene>
<dbReference type="PROSITE" id="PS50022">
    <property type="entry name" value="FA58C_3"/>
    <property type="match status" value="1"/>
</dbReference>
<dbReference type="InterPro" id="IPR032329">
    <property type="entry name" value="DUF4855"/>
</dbReference>
<keyword evidence="2" id="KW-0732">Signal</keyword>
<organism evidence="4 5">
    <name type="scientific">Alicyclobacillus dauci</name>
    <dbReference type="NCBI Taxonomy" id="1475485"/>
    <lineage>
        <taxon>Bacteria</taxon>
        <taxon>Bacillati</taxon>
        <taxon>Bacillota</taxon>
        <taxon>Bacilli</taxon>
        <taxon>Bacillales</taxon>
        <taxon>Alicyclobacillaceae</taxon>
        <taxon>Alicyclobacillus</taxon>
    </lineage>
</organism>
<feature type="chain" id="PRO_5046643997" evidence="2">
    <location>
        <begin position="27"/>
        <end position="680"/>
    </location>
</feature>
<evidence type="ECO:0000313" key="4">
    <source>
        <dbReference type="EMBL" id="WAH35585.1"/>
    </source>
</evidence>
<evidence type="ECO:0000259" key="3">
    <source>
        <dbReference type="PROSITE" id="PS50022"/>
    </source>
</evidence>
<dbReference type="Proteomes" id="UP001164803">
    <property type="component" value="Chromosome"/>
</dbReference>
<protein>
    <submittedName>
        <fullName evidence="4">DUF4855 domain-containing protein</fullName>
    </submittedName>
</protein>
<evidence type="ECO:0000256" key="2">
    <source>
        <dbReference type="SAM" id="SignalP"/>
    </source>
</evidence>
<dbReference type="EMBL" id="CP104064">
    <property type="protein sequence ID" value="WAH35585.1"/>
    <property type="molecule type" value="Genomic_DNA"/>
</dbReference>
<dbReference type="RefSeq" id="WP_268042868.1">
    <property type="nucleotide sequence ID" value="NZ_CP104064.1"/>
</dbReference>
<feature type="compositionally biased region" description="Pro residues" evidence="1">
    <location>
        <begin position="77"/>
        <end position="87"/>
    </location>
</feature>
<dbReference type="Pfam" id="PF16147">
    <property type="entry name" value="DUF4855"/>
    <property type="match status" value="1"/>
</dbReference>
<reference evidence="4" key="1">
    <citation type="submission" date="2022-08" db="EMBL/GenBank/DDBJ databases">
        <title>Alicyclobacillus dauci DSM2870, complete genome.</title>
        <authorList>
            <person name="Wang Q."/>
            <person name="Cai R."/>
            <person name="Wang Z."/>
        </authorList>
    </citation>
    <scope>NUCLEOTIDE SEQUENCE</scope>
    <source>
        <strain evidence="4">DSM 28700</strain>
    </source>
</reference>
<accession>A0ABY6Z0T3</accession>
<dbReference type="Gene3D" id="2.60.120.260">
    <property type="entry name" value="Galactose-binding domain-like"/>
    <property type="match status" value="1"/>
</dbReference>
<feature type="region of interest" description="Disordered" evidence="1">
    <location>
        <begin position="57"/>
        <end position="127"/>
    </location>
</feature>
<evidence type="ECO:0000313" key="5">
    <source>
        <dbReference type="Proteomes" id="UP001164803"/>
    </source>
</evidence>
<dbReference type="SUPFAM" id="SSF49785">
    <property type="entry name" value="Galactose-binding domain-like"/>
    <property type="match status" value="1"/>
</dbReference>
<feature type="domain" description="F5/8 type C" evidence="3">
    <location>
        <begin position="173"/>
        <end position="279"/>
    </location>
</feature>
<dbReference type="InterPro" id="IPR008979">
    <property type="entry name" value="Galactose-bd-like_sf"/>
</dbReference>
<dbReference type="InterPro" id="IPR000421">
    <property type="entry name" value="FA58C"/>
</dbReference>